<gene>
    <name evidence="6 8" type="primary">rsmH</name>
    <name evidence="8" type="ORF">ACFQ33_11855</name>
</gene>
<feature type="binding site" evidence="6">
    <location>
        <position position="91"/>
    </location>
    <ligand>
        <name>S-adenosyl-L-methionine</name>
        <dbReference type="ChEBI" id="CHEBI:59789"/>
    </ligand>
</feature>
<dbReference type="CDD" id="cd02440">
    <property type="entry name" value="AdoMet_MTases"/>
    <property type="match status" value="1"/>
</dbReference>
<dbReference type="NCBIfam" id="TIGR00006">
    <property type="entry name" value="16S rRNA (cytosine(1402)-N(4))-methyltransferase RsmH"/>
    <property type="match status" value="1"/>
</dbReference>
<comment type="subcellular location">
    <subcellularLocation>
        <location evidence="6">Cytoplasm</location>
    </subcellularLocation>
</comment>
<keyword evidence="5 6" id="KW-0949">S-adenosyl-L-methionine</keyword>
<keyword evidence="4 6" id="KW-0808">Transferase</keyword>
<evidence type="ECO:0000256" key="7">
    <source>
        <dbReference type="SAM" id="MobiDB-lite"/>
    </source>
</evidence>
<dbReference type="RefSeq" id="WP_374839206.1">
    <property type="nucleotide sequence ID" value="NZ_JBHEEW010000008.1"/>
</dbReference>
<dbReference type="SUPFAM" id="SSF53335">
    <property type="entry name" value="S-adenosyl-L-methionine-dependent methyltransferases"/>
    <property type="match status" value="1"/>
</dbReference>
<proteinExistence type="inferred from homology"/>
<dbReference type="Proteomes" id="UP001597173">
    <property type="component" value="Unassembled WGS sequence"/>
</dbReference>
<keyword evidence="9" id="KW-1185">Reference proteome</keyword>
<evidence type="ECO:0000256" key="2">
    <source>
        <dbReference type="ARBA" id="ARBA00022552"/>
    </source>
</evidence>
<comment type="catalytic activity">
    <reaction evidence="6">
        <text>cytidine(1402) in 16S rRNA + S-adenosyl-L-methionine = N(4)-methylcytidine(1402) in 16S rRNA + S-adenosyl-L-homocysteine + H(+)</text>
        <dbReference type="Rhea" id="RHEA:42928"/>
        <dbReference type="Rhea" id="RHEA-COMP:10286"/>
        <dbReference type="Rhea" id="RHEA-COMP:10287"/>
        <dbReference type="ChEBI" id="CHEBI:15378"/>
        <dbReference type="ChEBI" id="CHEBI:57856"/>
        <dbReference type="ChEBI" id="CHEBI:59789"/>
        <dbReference type="ChEBI" id="CHEBI:74506"/>
        <dbReference type="ChEBI" id="CHEBI:82748"/>
        <dbReference type="EC" id="2.1.1.199"/>
    </reaction>
</comment>
<evidence type="ECO:0000256" key="6">
    <source>
        <dbReference type="HAMAP-Rule" id="MF_01007"/>
    </source>
</evidence>
<dbReference type="Gene3D" id="1.10.150.170">
    <property type="entry name" value="Putative methyltransferase TM0872, insert domain"/>
    <property type="match status" value="1"/>
</dbReference>
<dbReference type="EC" id="2.1.1.199" evidence="6"/>
<evidence type="ECO:0000313" key="9">
    <source>
        <dbReference type="Proteomes" id="UP001597173"/>
    </source>
</evidence>
<organism evidence="8 9">
    <name type="scientific">Mycoplana ramosa</name>
    <name type="common">Mycoplana bullata</name>
    <dbReference type="NCBI Taxonomy" id="40837"/>
    <lineage>
        <taxon>Bacteria</taxon>
        <taxon>Pseudomonadati</taxon>
        <taxon>Pseudomonadota</taxon>
        <taxon>Alphaproteobacteria</taxon>
        <taxon>Hyphomicrobiales</taxon>
        <taxon>Rhizobiaceae</taxon>
        <taxon>Mycoplana</taxon>
    </lineage>
</organism>
<dbReference type="GO" id="GO:0032259">
    <property type="term" value="P:methylation"/>
    <property type="evidence" value="ECO:0007669"/>
    <property type="project" value="UniProtKB-KW"/>
</dbReference>
<keyword evidence="6" id="KW-0963">Cytoplasm</keyword>
<evidence type="ECO:0000256" key="3">
    <source>
        <dbReference type="ARBA" id="ARBA00022603"/>
    </source>
</evidence>
<keyword evidence="2 6" id="KW-0698">rRNA processing</keyword>
<dbReference type="GO" id="GO:0008168">
    <property type="term" value="F:methyltransferase activity"/>
    <property type="evidence" value="ECO:0007669"/>
    <property type="project" value="UniProtKB-KW"/>
</dbReference>
<keyword evidence="3 6" id="KW-0489">Methyltransferase</keyword>
<protein>
    <recommendedName>
        <fullName evidence="6">Ribosomal RNA small subunit methyltransferase H</fullName>
        <ecNumber evidence="6">2.1.1.199</ecNumber>
    </recommendedName>
    <alternativeName>
        <fullName evidence="6">16S rRNA m(4)C1402 methyltransferase</fullName>
    </alternativeName>
    <alternativeName>
        <fullName evidence="6">rRNA (cytosine-N(4)-)-methyltransferase RsmH</fullName>
    </alternativeName>
</protein>
<feature type="binding site" evidence="6">
    <location>
        <position position="116"/>
    </location>
    <ligand>
        <name>S-adenosyl-L-methionine</name>
        <dbReference type="ChEBI" id="CHEBI:59789"/>
    </ligand>
</feature>
<feature type="region of interest" description="Disordered" evidence="7">
    <location>
        <begin position="303"/>
        <end position="325"/>
    </location>
</feature>
<dbReference type="PANTHER" id="PTHR11265:SF0">
    <property type="entry name" value="12S RRNA N4-METHYLCYTIDINE METHYLTRANSFERASE"/>
    <property type="match status" value="1"/>
</dbReference>
<accession>A0ABW3YXA3</accession>
<dbReference type="InterPro" id="IPR029063">
    <property type="entry name" value="SAM-dependent_MTases_sf"/>
</dbReference>
<name>A0ABW3YXA3_MYCRA</name>
<evidence type="ECO:0000313" key="8">
    <source>
        <dbReference type="EMBL" id="MFD1328586.1"/>
    </source>
</evidence>
<dbReference type="EMBL" id="JBHTNF010000006">
    <property type="protein sequence ID" value="MFD1328586.1"/>
    <property type="molecule type" value="Genomic_DNA"/>
</dbReference>
<evidence type="ECO:0000256" key="1">
    <source>
        <dbReference type="ARBA" id="ARBA00010396"/>
    </source>
</evidence>
<feature type="binding site" evidence="6">
    <location>
        <position position="64"/>
    </location>
    <ligand>
        <name>S-adenosyl-L-methionine</name>
        <dbReference type="ChEBI" id="CHEBI:59789"/>
    </ligand>
</feature>
<dbReference type="InterPro" id="IPR002903">
    <property type="entry name" value="RsmH"/>
</dbReference>
<evidence type="ECO:0000256" key="5">
    <source>
        <dbReference type="ARBA" id="ARBA00022691"/>
    </source>
</evidence>
<evidence type="ECO:0000256" key="4">
    <source>
        <dbReference type="ARBA" id="ARBA00022679"/>
    </source>
</evidence>
<feature type="binding site" evidence="6">
    <location>
        <position position="109"/>
    </location>
    <ligand>
        <name>S-adenosyl-L-methionine</name>
        <dbReference type="ChEBI" id="CHEBI:59789"/>
    </ligand>
</feature>
<comment type="similarity">
    <text evidence="1 6">Belongs to the methyltransferase superfamily. RsmH family.</text>
</comment>
<dbReference type="PIRSF" id="PIRSF004486">
    <property type="entry name" value="MraW"/>
    <property type="match status" value="1"/>
</dbReference>
<reference evidence="9" key="1">
    <citation type="journal article" date="2019" name="Int. J. Syst. Evol. Microbiol.">
        <title>The Global Catalogue of Microorganisms (GCM) 10K type strain sequencing project: providing services to taxonomists for standard genome sequencing and annotation.</title>
        <authorList>
            <consortium name="The Broad Institute Genomics Platform"/>
            <consortium name="The Broad Institute Genome Sequencing Center for Infectious Disease"/>
            <person name="Wu L."/>
            <person name="Ma J."/>
        </authorList>
    </citation>
    <scope>NUCLEOTIDE SEQUENCE [LARGE SCALE GENOMIC DNA]</scope>
    <source>
        <strain evidence="9">CCUG 55609</strain>
    </source>
</reference>
<sequence length="341" mass="36234">MSAEIGGGNPDADGGPVRHIPVLLSEVIEALQPRPGQVILDGTFGAGGYTSAILDRGASVIALDRDPSAIEAGQALVAASGGRLSLIHAQFSDLARHAPPGGLDGVVLDIGVSSMQLDEAERGFSFQKNGPLDMRMSSAGVSAADVVNRAKVTDLIRIFGFLGEEKQAGRIARAIEKRRAEQPFATTRDLAGLIEIVTPRKAKDKIHPATRVFQALRIFVNDELGELARALFAAERVLKPGGRLVVVSFHSLEDRIVKKFFQDRSGRTTGSRHLPELIKRDVIFAPVGKSMIAASEEEAAANPRARSAKLRAGKRTTAPSGADDLSIFDLPELATLEKIGG</sequence>
<dbReference type="SUPFAM" id="SSF81799">
    <property type="entry name" value="Putative methyltransferase TM0872, insert domain"/>
    <property type="match status" value="1"/>
</dbReference>
<feature type="binding site" evidence="6">
    <location>
        <begin position="47"/>
        <end position="49"/>
    </location>
    <ligand>
        <name>S-adenosyl-L-methionine</name>
        <dbReference type="ChEBI" id="CHEBI:59789"/>
    </ligand>
</feature>
<comment type="function">
    <text evidence="6">Specifically methylates the N4 position of cytidine in position 1402 (C1402) of 16S rRNA.</text>
</comment>
<dbReference type="Pfam" id="PF01795">
    <property type="entry name" value="Methyltransf_5"/>
    <property type="match status" value="1"/>
</dbReference>
<dbReference type="Gene3D" id="3.40.50.150">
    <property type="entry name" value="Vaccinia Virus protein VP39"/>
    <property type="match status" value="1"/>
</dbReference>
<dbReference type="InterPro" id="IPR023397">
    <property type="entry name" value="SAM-dep_MeTrfase_MraW_recog"/>
</dbReference>
<dbReference type="HAMAP" id="MF_01007">
    <property type="entry name" value="16SrRNA_methyltr_H"/>
    <property type="match status" value="1"/>
</dbReference>
<dbReference type="PANTHER" id="PTHR11265">
    <property type="entry name" value="S-ADENOSYL-METHYLTRANSFERASE MRAW"/>
    <property type="match status" value="1"/>
</dbReference>
<comment type="caution">
    <text evidence="8">The sequence shown here is derived from an EMBL/GenBank/DDBJ whole genome shotgun (WGS) entry which is preliminary data.</text>
</comment>